<dbReference type="Proteomes" id="UP001595758">
    <property type="component" value="Unassembled WGS sequence"/>
</dbReference>
<dbReference type="Pfam" id="PF05099">
    <property type="entry name" value="TerB"/>
    <property type="match status" value="1"/>
</dbReference>
<comment type="function">
    <text evidence="7">Regulatory DnaK co-chaperone. Direct interaction between DnaK and DjlA is needed for the induction of the wcaABCDE operon, involved in the synthesis of a colanic acid polysaccharide capsule, possibly through activation of the RcsB/RcsC phosphotransfer signaling pathway. The colanic acid capsule may help the bacterium survive conditions outside the host.</text>
</comment>
<evidence type="ECO:0000256" key="6">
    <source>
        <dbReference type="ARBA" id="ARBA00023186"/>
    </source>
</evidence>
<evidence type="ECO:0000313" key="11">
    <source>
        <dbReference type="EMBL" id="MFC3909167.1"/>
    </source>
</evidence>
<dbReference type="EMBL" id="JBHSAB010000021">
    <property type="protein sequence ID" value="MFC3909167.1"/>
    <property type="molecule type" value="Genomic_DNA"/>
</dbReference>
<accession>A0ABV8CG21</accession>
<dbReference type="RefSeq" id="WP_382343128.1">
    <property type="nucleotide sequence ID" value="NZ_JBHSAB010000021.1"/>
</dbReference>
<feature type="compositionally biased region" description="Low complexity" evidence="8">
    <location>
        <begin position="191"/>
        <end position="209"/>
    </location>
</feature>
<dbReference type="Gene3D" id="1.10.287.110">
    <property type="entry name" value="DnaJ domain"/>
    <property type="match status" value="1"/>
</dbReference>
<proteinExistence type="inferred from homology"/>
<dbReference type="PRINTS" id="PR00625">
    <property type="entry name" value="JDOMAIN"/>
</dbReference>
<reference evidence="12" key="1">
    <citation type="journal article" date="2019" name="Int. J. Syst. Evol. Microbiol.">
        <title>The Global Catalogue of Microorganisms (GCM) 10K type strain sequencing project: providing services to taxonomists for standard genome sequencing and annotation.</title>
        <authorList>
            <consortium name="The Broad Institute Genomics Platform"/>
            <consortium name="The Broad Institute Genome Sequencing Center for Infectious Disease"/>
            <person name="Wu L."/>
            <person name="Ma J."/>
        </authorList>
    </citation>
    <scope>NUCLEOTIDE SEQUENCE [LARGE SCALE GENOMIC DNA]</scope>
    <source>
        <strain evidence="12">CCUG 59858</strain>
    </source>
</reference>
<dbReference type="InterPro" id="IPR036869">
    <property type="entry name" value="J_dom_sf"/>
</dbReference>
<evidence type="ECO:0000259" key="10">
    <source>
        <dbReference type="PROSITE" id="PS50076"/>
    </source>
</evidence>
<comment type="subcellular location">
    <subcellularLocation>
        <location evidence="7">Cell inner membrane</location>
        <topology evidence="7">Single-pass type III membrane protein</topology>
    </subcellularLocation>
</comment>
<keyword evidence="4 7" id="KW-1133">Transmembrane helix</keyword>
<evidence type="ECO:0000256" key="5">
    <source>
        <dbReference type="ARBA" id="ARBA00023136"/>
    </source>
</evidence>
<keyword evidence="12" id="KW-1185">Reference proteome</keyword>
<evidence type="ECO:0000256" key="3">
    <source>
        <dbReference type="ARBA" id="ARBA00022692"/>
    </source>
</evidence>
<dbReference type="NCBIfam" id="NF006948">
    <property type="entry name" value="PRK09430.1"/>
    <property type="match status" value="1"/>
</dbReference>
<dbReference type="SUPFAM" id="SSF158682">
    <property type="entry name" value="TerB-like"/>
    <property type="match status" value="1"/>
</dbReference>
<evidence type="ECO:0000256" key="9">
    <source>
        <dbReference type="SAM" id="Phobius"/>
    </source>
</evidence>
<feature type="topological domain" description="Periplasmic" evidence="7">
    <location>
        <begin position="1"/>
        <end position="15"/>
    </location>
</feature>
<gene>
    <name evidence="7 11" type="primary">djlA</name>
    <name evidence="11" type="ORF">ACFORL_08795</name>
</gene>
<feature type="domain" description="J" evidence="10">
    <location>
        <begin position="219"/>
        <end position="283"/>
    </location>
</feature>
<dbReference type="SUPFAM" id="SSF46565">
    <property type="entry name" value="Chaperone J-domain"/>
    <property type="match status" value="1"/>
</dbReference>
<evidence type="ECO:0000256" key="4">
    <source>
        <dbReference type="ARBA" id="ARBA00022989"/>
    </source>
</evidence>
<evidence type="ECO:0000256" key="1">
    <source>
        <dbReference type="ARBA" id="ARBA00022475"/>
    </source>
</evidence>
<dbReference type="SMART" id="SM00271">
    <property type="entry name" value="DnaJ"/>
    <property type="match status" value="1"/>
</dbReference>
<evidence type="ECO:0000256" key="7">
    <source>
        <dbReference type="HAMAP-Rule" id="MF_01153"/>
    </source>
</evidence>
<evidence type="ECO:0000256" key="2">
    <source>
        <dbReference type="ARBA" id="ARBA00022519"/>
    </source>
</evidence>
<comment type="domain">
    <text evidence="7">The transmembrane domain is a dimerization domain.</text>
</comment>
<dbReference type="InterPro" id="IPR007791">
    <property type="entry name" value="DjlA_N"/>
</dbReference>
<keyword evidence="3 7" id="KW-0812">Transmembrane</keyword>
<dbReference type="Pfam" id="PF00226">
    <property type="entry name" value="DnaJ"/>
    <property type="match status" value="1"/>
</dbReference>
<feature type="topological domain" description="Cytoplasmic" evidence="7">
    <location>
        <begin position="40"/>
        <end position="284"/>
    </location>
</feature>
<dbReference type="PROSITE" id="PS50076">
    <property type="entry name" value="DNAJ_2"/>
    <property type="match status" value="1"/>
</dbReference>
<protein>
    <recommendedName>
        <fullName evidence="7">Co-chaperone protein DjlA</fullName>
    </recommendedName>
</protein>
<keyword evidence="2 7" id="KW-0997">Cell inner membrane</keyword>
<name>A0ABV8CG21_9GAMM</name>
<dbReference type="PANTHER" id="PTHR24074">
    <property type="entry name" value="CO-CHAPERONE PROTEIN DJLA"/>
    <property type="match status" value="1"/>
</dbReference>
<dbReference type="InterPro" id="IPR023749">
    <property type="entry name" value="DjlA"/>
</dbReference>
<dbReference type="InterPro" id="IPR029024">
    <property type="entry name" value="TerB-like"/>
</dbReference>
<keyword evidence="1 7" id="KW-1003">Cell membrane</keyword>
<keyword evidence="6 7" id="KW-0143">Chaperone</keyword>
<dbReference type="HAMAP" id="MF_01153">
    <property type="entry name" value="DjlA"/>
    <property type="match status" value="1"/>
</dbReference>
<keyword evidence="5 7" id="KW-0472">Membrane</keyword>
<dbReference type="InterPro" id="IPR050817">
    <property type="entry name" value="DjlA_DnaK_co-chaperone"/>
</dbReference>
<evidence type="ECO:0000256" key="8">
    <source>
        <dbReference type="SAM" id="MobiDB-lite"/>
    </source>
</evidence>
<dbReference type="InterPro" id="IPR001623">
    <property type="entry name" value="DnaJ_domain"/>
</dbReference>
<organism evidence="11 12">
    <name type="scientific">Legionella dresdenensis</name>
    <dbReference type="NCBI Taxonomy" id="450200"/>
    <lineage>
        <taxon>Bacteria</taxon>
        <taxon>Pseudomonadati</taxon>
        <taxon>Pseudomonadota</taxon>
        <taxon>Gammaproteobacteria</taxon>
        <taxon>Legionellales</taxon>
        <taxon>Legionellaceae</taxon>
        <taxon>Legionella</taxon>
    </lineage>
</organism>
<evidence type="ECO:0000313" key="12">
    <source>
        <dbReference type="Proteomes" id="UP001595758"/>
    </source>
</evidence>
<comment type="caution">
    <text evidence="11">The sequence shown here is derived from an EMBL/GenBank/DDBJ whole genome shotgun (WGS) entry which is preliminary data.</text>
</comment>
<sequence>MNLRQFFSSNNWWGKLLGAFFGYLIAGPAGALFGILIGNFFDKGLTSHFTRPHWSYYEEKRQAVRKIFFDTTFTVMGHIAKADGRVTENELDMARQMMREMRLNHEQKALAKRCFNEGKSSDFNLGQTLFQLKLACRDNPELLKLFLDIQYRSAKVDGLTEKKVQVLNSIFQSLGFAPLNQQNRFYEEFAYRSSSSQQRRDNSYNQRNYQPPPLNTLAQAYAILEVPDTAGKQEVKRAYRRLISRNHPDKLIAQGLPEEMIKLANDKTQKITKAYEQICESKGW</sequence>
<dbReference type="Gene3D" id="1.10.3680.10">
    <property type="entry name" value="TerB-like"/>
    <property type="match status" value="1"/>
</dbReference>
<feature type="region of interest" description="Disordered" evidence="8">
    <location>
        <begin position="191"/>
        <end position="212"/>
    </location>
</feature>
<dbReference type="CDD" id="cd07316">
    <property type="entry name" value="terB_like_DjlA"/>
    <property type="match status" value="1"/>
</dbReference>
<dbReference type="CDD" id="cd06257">
    <property type="entry name" value="DnaJ"/>
    <property type="match status" value="1"/>
</dbReference>
<comment type="subunit">
    <text evidence="7">Homodimer.</text>
</comment>
<feature type="transmembrane region" description="Helical" evidence="9">
    <location>
        <begin position="20"/>
        <end position="41"/>
    </location>
</feature>